<organism evidence="2 3">
    <name type="scientific">Thalassobacillus cyri</name>
    <dbReference type="NCBI Taxonomy" id="571932"/>
    <lineage>
        <taxon>Bacteria</taxon>
        <taxon>Bacillati</taxon>
        <taxon>Bacillota</taxon>
        <taxon>Bacilli</taxon>
        <taxon>Bacillales</taxon>
        <taxon>Bacillaceae</taxon>
        <taxon>Thalassobacillus</taxon>
    </lineage>
</organism>
<keyword evidence="3" id="KW-1185">Reference proteome</keyword>
<keyword evidence="1" id="KW-1133">Transmembrane helix</keyword>
<reference evidence="2 3" key="1">
    <citation type="submission" date="2016-10" db="EMBL/GenBank/DDBJ databases">
        <authorList>
            <person name="de Groot N.N."/>
        </authorList>
    </citation>
    <scope>NUCLEOTIDE SEQUENCE [LARGE SCALE GENOMIC DNA]</scope>
    <source>
        <strain evidence="2 3">CCM7597</strain>
    </source>
</reference>
<dbReference type="STRING" id="571932.SAMN05421743_1105"/>
<feature type="transmembrane region" description="Helical" evidence="1">
    <location>
        <begin position="29"/>
        <end position="47"/>
    </location>
</feature>
<evidence type="ECO:0000313" key="3">
    <source>
        <dbReference type="Proteomes" id="UP000198584"/>
    </source>
</evidence>
<evidence type="ECO:0000256" key="1">
    <source>
        <dbReference type="SAM" id="Phobius"/>
    </source>
</evidence>
<dbReference type="AlphaFoldDB" id="A0A1H4EWX7"/>
<dbReference type="Proteomes" id="UP000198584">
    <property type="component" value="Unassembled WGS sequence"/>
</dbReference>
<dbReference type="EMBL" id="FNQR01000010">
    <property type="protein sequence ID" value="SEA89466.1"/>
    <property type="molecule type" value="Genomic_DNA"/>
</dbReference>
<dbReference type="RefSeq" id="WP_176791518.1">
    <property type="nucleotide sequence ID" value="NZ_FNQR01000010.1"/>
</dbReference>
<accession>A0A1H4EWX7</accession>
<keyword evidence="1" id="KW-0472">Membrane</keyword>
<proteinExistence type="predicted"/>
<gene>
    <name evidence="2" type="ORF">SAMN05421743_1105</name>
</gene>
<evidence type="ECO:0000313" key="2">
    <source>
        <dbReference type="EMBL" id="SEA89466.1"/>
    </source>
</evidence>
<keyword evidence="1" id="KW-0812">Transmembrane</keyword>
<name>A0A1H4EWX7_9BACI</name>
<protein>
    <submittedName>
        <fullName evidence="2">Uncharacterized protein</fullName>
    </submittedName>
</protein>
<sequence length="56" mass="6547">MVIAYILPLVMVAAFFIAIMLLLDWLAQIILYSLIIVLFFLPFVLLYKAEKKDEKK</sequence>
<feature type="transmembrane region" description="Helical" evidence="1">
    <location>
        <begin position="5"/>
        <end position="23"/>
    </location>
</feature>